<protein>
    <submittedName>
        <fullName evidence="2">Uncharacterized protein</fullName>
    </submittedName>
</protein>
<dbReference type="AlphaFoldDB" id="B7S880"/>
<keyword evidence="1" id="KW-0732">Signal</keyword>
<accession>B7S880</accession>
<dbReference type="EMBL" id="EF710644">
    <property type="protein sequence ID" value="ACE75104.1"/>
    <property type="molecule type" value="Genomic_DNA"/>
</dbReference>
<sequence>MSLNRNYTLLLVAIFGFTWVQATPAHHPWIEAQLNPSSITKALSSKVTPLPFTSSDEPDFWNEPGNPQRFRIDIGRNYVLPFIVSTIYDANRFTLEEKATIMAFITSTIQNLFSELKIESDDLVYVLHTLIVKDEVTTLQRLSMMTDQDKQARFADLLTVIEVHQSNIAAVQDLLKSYQAIDVWRTLLQETEMINELVALYDTVSSISNSSSMLWRKFYLILNM</sequence>
<feature type="chain" id="PRO_5002863094" evidence="1">
    <location>
        <begin position="23"/>
        <end position="224"/>
    </location>
</feature>
<reference evidence="2" key="1">
    <citation type="submission" date="2007-06" db="EMBL/GenBank/DDBJ databases">
        <title>Bracovirus Evolution: Comparative Genomics of Multiple Viral and Proviral Genomes.</title>
        <authorList>
            <person name="Desjardins C.A."/>
            <person name="Gundersen-Rindal D.E."/>
            <person name="Hostetler J.B."/>
            <person name="Tallon L.J."/>
            <person name="Utterback T.R."/>
            <person name="Fuester R.W."/>
            <person name="Schatz M.C."/>
            <person name="Pedroni M.J."/>
            <person name="Fadrosh D.W."/>
            <person name="Haas B.J."/>
            <person name="Toms B.S."/>
            <person name="Chen D."/>
            <person name="Nene V."/>
        </authorList>
    </citation>
    <scope>NUCLEOTIDE SEQUENCE</scope>
</reference>
<evidence type="ECO:0000256" key="1">
    <source>
        <dbReference type="SAM" id="SignalP"/>
    </source>
</evidence>
<evidence type="ECO:0000313" key="2">
    <source>
        <dbReference type="EMBL" id="ACE75104.1"/>
    </source>
</evidence>
<organism evidence="2">
    <name type="scientific">Glyptapanteles flavicoxis</name>
    <dbReference type="NCBI Taxonomy" id="463051"/>
    <lineage>
        <taxon>Eukaryota</taxon>
        <taxon>Metazoa</taxon>
        <taxon>Ecdysozoa</taxon>
        <taxon>Arthropoda</taxon>
        <taxon>Hexapoda</taxon>
        <taxon>Insecta</taxon>
        <taxon>Pterygota</taxon>
        <taxon>Neoptera</taxon>
        <taxon>Endopterygota</taxon>
        <taxon>Hymenoptera</taxon>
        <taxon>Apocrita</taxon>
        <taxon>Ichneumonoidea</taxon>
        <taxon>Braconidae</taxon>
        <taxon>Microgastrinae</taxon>
        <taxon>Glyptapanteles</taxon>
    </lineage>
</organism>
<proteinExistence type="predicted"/>
<name>B7S880_9HYME</name>
<gene>
    <name evidence="2" type="ORF">GFP_L7_0460</name>
</gene>
<feature type="signal peptide" evidence="1">
    <location>
        <begin position="1"/>
        <end position="22"/>
    </location>
</feature>